<keyword evidence="4 13" id="KW-0812">Transmembrane</keyword>
<dbReference type="GO" id="GO:0005549">
    <property type="term" value="F:odorant binding"/>
    <property type="evidence" value="ECO:0007669"/>
    <property type="project" value="TreeGrafter"/>
</dbReference>
<evidence type="ECO:0000256" key="6">
    <source>
        <dbReference type="ARBA" id="ARBA00022989"/>
    </source>
</evidence>
<keyword evidence="9" id="KW-1015">Disulfide bond</keyword>
<reference evidence="15" key="3">
    <citation type="submission" date="2025-09" db="UniProtKB">
        <authorList>
            <consortium name="Ensembl"/>
        </authorList>
    </citation>
    <scope>IDENTIFICATION</scope>
</reference>
<keyword evidence="10" id="KW-0675">Receptor</keyword>
<evidence type="ECO:0000313" key="15">
    <source>
        <dbReference type="Ensembl" id="ENSDCDP00010004644.1"/>
    </source>
</evidence>
<dbReference type="InterPro" id="IPR017452">
    <property type="entry name" value="GPCR_Rhodpsn_7TM"/>
</dbReference>
<dbReference type="Proteomes" id="UP000694580">
    <property type="component" value="Chromosome 1"/>
</dbReference>
<organism evidence="15 16">
    <name type="scientific">Denticeps clupeoides</name>
    <name type="common">denticle herring</name>
    <dbReference type="NCBI Taxonomy" id="299321"/>
    <lineage>
        <taxon>Eukaryota</taxon>
        <taxon>Metazoa</taxon>
        <taxon>Chordata</taxon>
        <taxon>Craniata</taxon>
        <taxon>Vertebrata</taxon>
        <taxon>Euteleostomi</taxon>
        <taxon>Actinopterygii</taxon>
        <taxon>Neopterygii</taxon>
        <taxon>Teleostei</taxon>
        <taxon>Clupei</taxon>
        <taxon>Clupeiformes</taxon>
        <taxon>Denticipitoidei</taxon>
        <taxon>Denticipitidae</taxon>
        <taxon>Denticeps</taxon>
    </lineage>
</organism>
<evidence type="ECO:0000256" key="13">
    <source>
        <dbReference type="SAM" id="Phobius"/>
    </source>
</evidence>
<evidence type="ECO:0000256" key="1">
    <source>
        <dbReference type="ARBA" id="ARBA00004651"/>
    </source>
</evidence>
<evidence type="ECO:0000256" key="4">
    <source>
        <dbReference type="ARBA" id="ARBA00022692"/>
    </source>
</evidence>
<evidence type="ECO:0000256" key="5">
    <source>
        <dbReference type="ARBA" id="ARBA00022725"/>
    </source>
</evidence>
<name>A0AAY4A747_9TELE</name>
<evidence type="ECO:0000256" key="10">
    <source>
        <dbReference type="ARBA" id="ARBA00023170"/>
    </source>
</evidence>
<dbReference type="PROSITE" id="PS50262">
    <property type="entry name" value="G_PROTEIN_RECEP_F1_2"/>
    <property type="match status" value="1"/>
</dbReference>
<evidence type="ECO:0000256" key="12">
    <source>
        <dbReference type="ARBA" id="ARBA00023224"/>
    </source>
</evidence>
<dbReference type="InterPro" id="IPR000276">
    <property type="entry name" value="GPCR_Rhodpsn"/>
</dbReference>
<feature type="transmembrane region" description="Helical" evidence="13">
    <location>
        <begin position="60"/>
        <end position="83"/>
    </location>
</feature>
<evidence type="ECO:0000256" key="2">
    <source>
        <dbReference type="ARBA" id="ARBA00022475"/>
    </source>
</evidence>
<dbReference type="InterPro" id="IPR052921">
    <property type="entry name" value="GPCR1_Superfamily_Member"/>
</dbReference>
<sequence length="304" mass="34696">LDQMENESFPFYFHFTLYKDYGGLKYLFFLLLIIVYLAILLLNVSIIWMVYKERSLHEPMYLFIACLSVNAIYGSSGFFPRLFIDVLSDSHSISYDACSSQIFVIYTYGICEFTMLTIMAYDRCVAICYPLRYHSIMTPRTTGLLIAAGVSWPIVCKSIVTYFTARLPLCGREITRLYCSTWSVARLSCVSTAGNNAMGLFFTVVTIFLLVAFILYTYIRILLVCRRSSSEFRGKALQTSLPHIVTVVTYSLSSFCDILLSRFELGQALNIVTLLFSVEVLLVPPILNPLIYAMLAERPWQTSR</sequence>
<dbReference type="Pfam" id="PF13853">
    <property type="entry name" value="7tm_4"/>
    <property type="match status" value="1"/>
</dbReference>
<reference evidence="15 16" key="1">
    <citation type="submission" date="2020-06" db="EMBL/GenBank/DDBJ databases">
        <authorList>
            <consortium name="Wellcome Sanger Institute Data Sharing"/>
        </authorList>
    </citation>
    <scope>NUCLEOTIDE SEQUENCE [LARGE SCALE GENOMIC DNA]</scope>
</reference>
<keyword evidence="5" id="KW-0552">Olfaction</keyword>
<evidence type="ECO:0000256" key="7">
    <source>
        <dbReference type="ARBA" id="ARBA00023040"/>
    </source>
</evidence>
<dbReference type="Gene3D" id="1.20.1070.10">
    <property type="entry name" value="Rhodopsin 7-helix transmembrane proteins"/>
    <property type="match status" value="1"/>
</dbReference>
<dbReference type="InterPro" id="IPR000725">
    <property type="entry name" value="Olfact_rcpt"/>
</dbReference>
<dbReference type="PANTHER" id="PTHR26451">
    <property type="entry name" value="G_PROTEIN_RECEP_F1_2 DOMAIN-CONTAINING PROTEIN"/>
    <property type="match status" value="1"/>
</dbReference>
<keyword evidence="2" id="KW-1003">Cell membrane</keyword>
<dbReference type="GO" id="GO:0004930">
    <property type="term" value="F:G protein-coupled receptor activity"/>
    <property type="evidence" value="ECO:0007669"/>
    <property type="project" value="UniProtKB-KW"/>
</dbReference>
<keyword evidence="3" id="KW-0716">Sensory transduction</keyword>
<keyword evidence="8 13" id="KW-0472">Membrane</keyword>
<evidence type="ECO:0000256" key="3">
    <source>
        <dbReference type="ARBA" id="ARBA00022606"/>
    </source>
</evidence>
<protein>
    <recommendedName>
        <fullName evidence="14">G-protein coupled receptors family 1 profile domain-containing protein</fullName>
    </recommendedName>
</protein>
<feature type="domain" description="G-protein coupled receptors family 1 profile" evidence="14">
    <location>
        <begin position="42"/>
        <end position="292"/>
    </location>
</feature>
<feature type="transmembrane region" description="Helical" evidence="13">
    <location>
        <begin position="103"/>
        <end position="121"/>
    </location>
</feature>
<keyword evidence="16" id="KW-1185">Reference proteome</keyword>
<evidence type="ECO:0000256" key="9">
    <source>
        <dbReference type="ARBA" id="ARBA00023157"/>
    </source>
</evidence>
<evidence type="ECO:0000259" key="14">
    <source>
        <dbReference type="PROSITE" id="PS50262"/>
    </source>
</evidence>
<dbReference type="AlphaFoldDB" id="A0AAY4A747"/>
<keyword evidence="12" id="KW-0807">Transducer</keyword>
<feature type="transmembrane region" description="Helical" evidence="13">
    <location>
        <begin position="26"/>
        <end position="48"/>
    </location>
</feature>
<comment type="subcellular location">
    <subcellularLocation>
        <location evidence="1">Cell membrane</location>
        <topology evidence="1">Multi-pass membrane protein</topology>
    </subcellularLocation>
</comment>
<keyword evidence="11" id="KW-0325">Glycoprotein</keyword>
<feature type="transmembrane region" description="Helical" evidence="13">
    <location>
        <begin position="272"/>
        <end position="295"/>
    </location>
</feature>
<keyword evidence="6 13" id="KW-1133">Transmembrane helix</keyword>
<dbReference type="PANTHER" id="PTHR26451:SF847">
    <property type="entry name" value="ODORANT RECEPTOR-RELATED"/>
    <property type="match status" value="1"/>
</dbReference>
<proteinExistence type="predicted"/>
<feature type="transmembrane region" description="Helical" evidence="13">
    <location>
        <begin position="240"/>
        <end position="260"/>
    </location>
</feature>
<dbReference type="PROSITE" id="PS00237">
    <property type="entry name" value="G_PROTEIN_RECEP_F1_1"/>
    <property type="match status" value="1"/>
</dbReference>
<keyword evidence="7" id="KW-0297">G-protein coupled receptor</keyword>
<feature type="transmembrane region" description="Helical" evidence="13">
    <location>
        <begin position="197"/>
        <end position="219"/>
    </location>
</feature>
<evidence type="ECO:0000256" key="8">
    <source>
        <dbReference type="ARBA" id="ARBA00023136"/>
    </source>
</evidence>
<feature type="transmembrane region" description="Helical" evidence="13">
    <location>
        <begin position="142"/>
        <end position="163"/>
    </location>
</feature>
<dbReference type="GO" id="GO:0004984">
    <property type="term" value="F:olfactory receptor activity"/>
    <property type="evidence" value="ECO:0007669"/>
    <property type="project" value="InterPro"/>
</dbReference>
<evidence type="ECO:0000313" key="16">
    <source>
        <dbReference type="Proteomes" id="UP000694580"/>
    </source>
</evidence>
<dbReference type="Ensembl" id="ENSDCDT00010004805.1">
    <property type="protein sequence ID" value="ENSDCDP00010004644.1"/>
    <property type="gene ID" value="ENSDCDG00010002059.1"/>
</dbReference>
<evidence type="ECO:0000256" key="11">
    <source>
        <dbReference type="ARBA" id="ARBA00023180"/>
    </source>
</evidence>
<dbReference type="SUPFAM" id="SSF81321">
    <property type="entry name" value="Family A G protein-coupled receptor-like"/>
    <property type="match status" value="1"/>
</dbReference>
<dbReference type="FunFam" id="1.20.1070.10:FF:000024">
    <property type="entry name" value="Olfactory receptor"/>
    <property type="match status" value="1"/>
</dbReference>
<dbReference type="GeneTree" id="ENSGT01030000234640"/>
<gene>
    <name evidence="15" type="primary">HTR1F</name>
</gene>
<dbReference type="PRINTS" id="PR00245">
    <property type="entry name" value="OLFACTORYR"/>
</dbReference>
<reference evidence="15" key="2">
    <citation type="submission" date="2025-08" db="UniProtKB">
        <authorList>
            <consortium name="Ensembl"/>
        </authorList>
    </citation>
    <scope>IDENTIFICATION</scope>
</reference>
<dbReference type="GO" id="GO:0005886">
    <property type="term" value="C:plasma membrane"/>
    <property type="evidence" value="ECO:0007669"/>
    <property type="project" value="UniProtKB-SubCell"/>
</dbReference>
<accession>A0AAY4A747</accession>